<comment type="caution">
    <text evidence="1">The sequence shown here is derived from an EMBL/GenBank/DDBJ whole genome shotgun (WGS) entry which is preliminary data.</text>
</comment>
<dbReference type="Gene3D" id="3.40.50.1820">
    <property type="entry name" value="alpha/beta hydrolase"/>
    <property type="match status" value="1"/>
</dbReference>
<gene>
    <name evidence="1" type="ORF">HKX40_02805</name>
</gene>
<dbReference type="InterPro" id="IPR007398">
    <property type="entry name" value="BioG"/>
</dbReference>
<dbReference type="AlphaFoldDB" id="A0A7Y4L8Z1"/>
<evidence type="ECO:0000313" key="2">
    <source>
        <dbReference type="Proteomes" id="UP000541421"/>
    </source>
</evidence>
<sequence>MDIHLQQHQGSQLICYFAGWGTPPGAVNHLRLPPNTDLAIAYRYHNLAYLIDLDAYENIHIVAWSMGVWVAEQVFQPLFKADNSLLSRIKSATAVNGTGLPRHNTKGIPTAVFDATVKTLNPQSRLRFERRMCGEFLSQYQQVADYRDFEDIQQELQCLQHWLSPDSITPSISLGITSTTESHLSHVAMPIIPWSHALLATQDAIFPIKNMRRYWQPHCPIHEVKGEHWLFPTFTHWEELWNI</sequence>
<dbReference type="Pfam" id="PF04301">
    <property type="entry name" value="BioG"/>
    <property type="match status" value="2"/>
</dbReference>
<dbReference type="Proteomes" id="UP000541421">
    <property type="component" value="Unassembled WGS sequence"/>
</dbReference>
<proteinExistence type="predicted"/>
<dbReference type="RefSeq" id="WP_171588032.1">
    <property type="nucleotide sequence ID" value="NZ_JABGBO010000002.1"/>
</dbReference>
<evidence type="ECO:0000313" key="1">
    <source>
        <dbReference type="EMBL" id="NOL49073.1"/>
    </source>
</evidence>
<dbReference type="SUPFAM" id="SSF53474">
    <property type="entry name" value="alpha/beta-Hydrolases"/>
    <property type="match status" value="1"/>
</dbReference>
<dbReference type="InterPro" id="IPR029058">
    <property type="entry name" value="AB_hydrolase_fold"/>
</dbReference>
<name>A0A7Y4L8Z1_9BURK</name>
<protein>
    <submittedName>
        <fullName evidence="1">DUF452 family protein</fullName>
    </submittedName>
</protein>
<keyword evidence="2" id="KW-1185">Reference proteome</keyword>
<organism evidence="1 2">
    <name type="scientific">Pelistega europaea</name>
    <dbReference type="NCBI Taxonomy" id="106147"/>
    <lineage>
        <taxon>Bacteria</taxon>
        <taxon>Pseudomonadati</taxon>
        <taxon>Pseudomonadota</taxon>
        <taxon>Betaproteobacteria</taxon>
        <taxon>Burkholderiales</taxon>
        <taxon>Alcaligenaceae</taxon>
        <taxon>Pelistega</taxon>
    </lineage>
</organism>
<accession>A0A7Y4L8Z1</accession>
<dbReference type="EMBL" id="JABGBO010000002">
    <property type="protein sequence ID" value="NOL49073.1"/>
    <property type="molecule type" value="Genomic_DNA"/>
</dbReference>
<reference evidence="1 2" key="1">
    <citation type="submission" date="2020-05" db="EMBL/GenBank/DDBJ databases">
        <authorList>
            <person name="Niu N."/>
        </authorList>
    </citation>
    <scope>NUCLEOTIDE SEQUENCE [LARGE SCALE GENOMIC DNA]</scope>
    <source>
        <strain evidence="1 2">LMG10982</strain>
    </source>
</reference>